<evidence type="ECO:0000313" key="3">
    <source>
        <dbReference type="EMBL" id="EFI96742.1"/>
    </source>
</evidence>
<dbReference type="InParanoid" id="D8Q457"/>
<dbReference type="HOGENOM" id="CLU_115019_3_1_1"/>
<comment type="similarity">
    <text evidence="1">Belongs to the tpcK family.</text>
</comment>
<organism evidence="4">
    <name type="scientific">Schizophyllum commune (strain H4-8 / FGSC 9210)</name>
    <name type="common">Split gill fungus</name>
    <dbReference type="NCBI Taxonomy" id="578458"/>
    <lineage>
        <taxon>Eukaryota</taxon>
        <taxon>Fungi</taxon>
        <taxon>Dikarya</taxon>
        <taxon>Basidiomycota</taxon>
        <taxon>Agaricomycotina</taxon>
        <taxon>Agaricomycetes</taxon>
        <taxon>Agaricomycetidae</taxon>
        <taxon>Agaricales</taxon>
        <taxon>Schizophyllaceae</taxon>
        <taxon>Schizophyllum</taxon>
    </lineage>
</organism>
<accession>D8Q457</accession>
<dbReference type="GO" id="GO:0016491">
    <property type="term" value="F:oxidoreductase activity"/>
    <property type="evidence" value="ECO:0007669"/>
    <property type="project" value="InterPro"/>
</dbReference>
<dbReference type="STRING" id="578458.D8Q457"/>
<protein>
    <recommendedName>
        <fullName evidence="2">EthD domain-containing protein</fullName>
    </recommendedName>
</protein>
<dbReference type="OrthoDB" id="3183782at2759"/>
<dbReference type="eggNOG" id="ENOG502STMR">
    <property type="taxonomic scope" value="Eukaryota"/>
</dbReference>
<gene>
    <name evidence="3" type="ORF">SCHCODRAFT_234694</name>
</gene>
<reference evidence="3 4" key="1">
    <citation type="journal article" date="2010" name="Nat. Biotechnol.">
        <title>Genome sequence of the model mushroom Schizophyllum commune.</title>
        <authorList>
            <person name="Ohm R.A."/>
            <person name="de Jong J.F."/>
            <person name="Lugones L.G."/>
            <person name="Aerts A."/>
            <person name="Kothe E."/>
            <person name="Stajich J.E."/>
            <person name="de Vries R.P."/>
            <person name="Record E."/>
            <person name="Levasseur A."/>
            <person name="Baker S.E."/>
            <person name="Bartholomew K.A."/>
            <person name="Coutinho P.M."/>
            <person name="Erdmann S."/>
            <person name="Fowler T.J."/>
            <person name="Gathman A.C."/>
            <person name="Lombard V."/>
            <person name="Henrissat B."/>
            <person name="Knabe N."/>
            <person name="Kuees U."/>
            <person name="Lilly W.W."/>
            <person name="Lindquist E."/>
            <person name="Lucas S."/>
            <person name="Magnuson J.K."/>
            <person name="Piumi F."/>
            <person name="Raudaskoski M."/>
            <person name="Salamov A."/>
            <person name="Schmutz J."/>
            <person name="Schwarze F.W.M.R."/>
            <person name="vanKuyk P.A."/>
            <person name="Horton J.S."/>
            <person name="Grigoriev I.V."/>
            <person name="Woesten H.A.B."/>
        </authorList>
    </citation>
    <scope>NUCLEOTIDE SEQUENCE [LARGE SCALE GENOMIC DNA]</scope>
    <source>
        <strain evidence="4">H4-8 / FGSC 9210</strain>
    </source>
</reference>
<dbReference type="GeneID" id="9589423"/>
<name>D8Q457_SCHCM</name>
<dbReference type="Proteomes" id="UP000007431">
    <property type="component" value="Unassembled WGS sequence"/>
</dbReference>
<dbReference type="AlphaFoldDB" id="D8Q457"/>
<dbReference type="InterPro" id="IPR009799">
    <property type="entry name" value="EthD_dom"/>
</dbReference>
<dbReference type="KEGG" id="scm:SCHCO_02678518"/>
<evidence type="ECO:0000259" key="2">
    <source>
        <dbReference type="Pfam" id="PF07110"/>
    </source>
</evidence>
<dbReference type="EMBL" id="GL377306">
    <property type="protein sequence ID" value="EFI96742.1"/>
    <property type="molecule type" value="Genomic_DNA"/>
</dbReference>
<sequence>MSDGKSAPGSLRKDRVRMAILVKRRKDMSYDEFADYWLNHHAKVFMSTRIVHKCLLRYEQMHISSSTAKAWNELKGIPITGFDGIAMFEAESYQDIQEMWDSEEYQTVIYPDELQFVDHEGSQVLPLDLWLGFDHTRFTTKAKL</sequence>
<feature type="domain" description="EthD" evidence="2">
    <location>
        <begin position="26"/>
        <end position="119"/>
    </location>
</feature>
<dbReference type="RefSeq" id="XP_003031645.1">
    <property type="nucleotide sequence ID" value="XM_003031599.1"/>
</dbReference>
<dbReference type="VEuPathDB" id="FungiDB:SCHCODRAFT_02678518"/>
<dbReference type="SUPFAM" id="SSF54909">
    <property type="entry name" value="Dimeric alpha+beta barrel"/>
    <property type="match status" value="1"/>
</dbReference>
<proteinExistence type="inferred from homology"/>
<evidence type="ECO:0000256" key="1">
    <source>
        <dbReference type="ARBA" id="ARBA00005986"/>
    </source>
</evidence>
<dbReference type="Gene3D" id="3.30.70.100">
    <property type="match status" value="1"/>
</dbReference>
<keyword evidence="4" id="KW-1185">Reference proteome</keyword>
<evidence type="ECO:0000313" key="4">
    <source>
        <dbReference type="Proteomes" id="UP000007431"/>
    </source>
</evidence>
<dbReference type="Pfam" id="PF07110">
    <property type="entry name" value="EthD"/>
    <property type="match status" value="1"/>
</dbReference>
<dbReference type="OMA" id="KYEQFHL"/>
<dbReference type="InterPro" id="IPR011008">
    <property type="entry name" value="Dimeric_a/b-barrel"/>
</dbReference>